<proteinExistence type="predicted"/>
<organism evidence="1">
    <name type="scientific">Bionectria ochroleuca</name>
    <name type="common">Gliocladium roseum</name>
    <dbReference type="NCBI Taxonomy" id="29856"/>
    <lineage>
        <taxon>Eukaryota</taxon>
        <taxon>Fungi</taxon>
        <taxon>Dikarya</taxon>
        <taxon>Ascomycota</taxon>
        <taxon>Pezizomycotina</taxon>
        <taxon>Sordariomycetes</taxon>
        <taxon>Hypocreomycetidae</taxon>
        <taxon>Hypocreales</taxon>
        <taxon>Bionectriaceae</taxon>
        <taxon>Clonostachys</taxon>
    </lineage>
</organism>
<dbReference type="EMBL" id="CDPU01000008">
    <property type="protein sequence ID" value="CEO47590.1"/>
    <property type="molecule type" value="Genomic_DNA"/>
</dbReference>
<sequence length="63" mass="6940">MRQRGDTHSKARYSLSTDMVLVNGYLAIVEDSRQAVLLTDPTEGGKPRMRSPGLSVWFRCAGG</sequence>
<accession>A0A0B7JY57</accession>
<reference evidence="1" key="1">
    <citation type="submission" date="2015-01" db="EMBL/GenBank/DDBJ databases">
        <authorList>
            <person name="Durling Mikael"/>
        </authorList>
    </citation>
    <scope>NUCLEOTIDE SEQUENCE</scope>
</reference>
<gene>
    <name evidence="1" type="ORF">BN869_000003645_1</name>
</gene>
<evidence type="ECO:0000313" key="1">
    <source>
        <dbReference type="EMBL" id="CEO47590.1"/>
    </source>
</evidence>
<protein>
    <submittedName>
        <fullName evidence="1">Uncharacterized protein</fullName>
    </submittedName>
</protein>
<name>A0A0B7JY57_BIOOC</name>
<dbReference type="AlphaFoldDB" id="A0A0B7JY57"/>